<dbReference type="VEuPathDB" id="TriTrypDB:LpyrH10_31_0280"/>
<dbReference type="EMBL" id="LGTL01000031">
    <property type="protein sequence ID" value="KPA74074.1"/>
    <property type="molecule type" value="Genomic_DNA"/>
</dbReference>
<feature type="domain" description="PH" evidence="3">
    <location>
        <begin position="490"/>
        <end position="607"/>
    </location>
</feature>
<feature type="region of interest" description="Disordered" evidence="2">
    <location>
        <begin position="410"/>
        <end position="458"/>
    </location>
</feature>
<dbReference type="PANTHER" id="PTHR23084:SF263">
    <property type="entry name" value="MORN REPEAT-CONTAINING PROTEIN 1"/>
    <property type="match status" value="1"/>
</dbReference>
<gene>
    <name evidence="4" type="ORF">ABB37_09374</name>
</gene>
<feature type="compositionally biased region" description="Polar residues" evidence="2">
    <location>
        <begin position="413"/>
        <end position="428"/>
    </location>
</feature>
<dbReference type="GeneID" id="26909657"/>
<dbReference type="InterPro" id="IPR011993">
    <property type="entry name" value="PH-like_dom_sf"/>
</dbReference>
<protein>
    <recommendedName>
        <fullName evidence="3">PH domain-containing protein</fullName>
    </recommendedName>
</protein>
<accession>A0A0N1J487</accession>
<dbReference type="PANTHER" id="PTHR23084">
    <property type="entry name" value="PHOSPHATIDYLINOSITOL-4-PHOSPHATE 5-KINASE RELATED"/>
    <property type="match status" value="1"/>
</dbReference>
<evidence type="ECO:0000256" key="1">
    <source>
        <dbReference type="ARBA" id="ARBA00022737"/>
    </source>
</evidence>
<dbReference type="Gene3D" id="2.20.110.10">
    <property type="entry name" value="Histone H3 K4-specific methyltransferase SET7/9 N-terminal domain"/>
    <property type="match status" value="3"/>
</dbReference>
<feature type="compositionally biased region" description="Acidic residues" evidence="2">
    <location>
        <begin position="434"/>
        <end position="446"/>
    </location>
</feature>
<reference evidence="4 5" key="1">
    <citation type="submission" date="2015-07" db="EMBL/GenBank/DDBJ databases">
        <title>High-quality genome of monoxenous trypanosomatid Leptomonas pyrrhocoris.</title>
        <authorList>
            <person name="Flegontov P."/>
            <person name="Butenko A."/>
            <person name="Firsov S."/>
            <person name="Vlcek C."/>
            <person name="Logacheva M.D."/>
            <person name="Field M."/>
            <person name="Filatov D."/>
            <person name="Flegontova O."/>
            <person name="Gerasimov E."/>
            <person name="Jackson A.P."/>
            <person name="Kelly S."/>
            <person name="Opperdoes F."/>
            <person name="O'Reilly A."/>
            <person name="Votypka J."/>
            <person name="Yurchenko V."/>
            <person name="Lukes J."/>
        </authorList>
    </citation>
    <scope>NUCLEOTIDE SEQUENCE [LARGE SCALE GENOMIC DNA]</scope>
    <source>
        <strain evidence="4">H10</strain>
    </source>
</reference>
<dbReference type="AlphaFoldDB" id="A0A0N1J487"/>
<dbReference type="Proteomes" id="UP000037923">
    <property type="component" value="Unassembled WGS sequence"/>
</dbReference>
<name>A0A0N1J487_LEPPY</name>
<keyword evidence="1" id="KW-0677">Repeat</keyword>
<evidence type="ECO:0000259" key="3">
    <source>
        <dbReference type="PROSITE" id="PS50003"/>
    </source>
</evidence>
<evidence type="ECO:0000313" key="4">
    <source>
        <dbReference type="EMBL" id="KPA74074.1"/>
    </source>
</evidence>
<dbReference type="RefSeq" id="XP_015652513.1">
    <property type="nucleotide sequence ID" value="XM_015808800.1"/>
</dbReference>
<sequence length="622" mass="66270">MGEERAPLLCTTDLVAPETQIALDDGVYSTPQEISRGVTYTGSVTAHTLSGDGCLTCARGSYSGTFHQNKLTGNGRFSGGASADTLRSTGVATSPSDVPRGAVRVHGATTSAALAALSEAGLDPTTVVSYDGEWRNGVPHGHGVMRWDSGDTYEGLFDGGQPHGSGSGSNGGDGVNAFTFADGSVYTGEFDHGLRNGRGKIVLPNGDVYDGQFVRGTVTGFGTITYENGPRVYRGLLENGRKIKGTLRFPGSLRGYDGEWQDDVPHGSGCMTFANGDFYKGDFAAGELNGVGCLCYQHPAGKVYYGQFLRGQPCGRGYIYEPEATQSADSLTEPPVAKVTESYFQSGQAVQESETAVRDAVVEATRGLRMPEATPPSYSTLLQQRPVTTTAAEVAIPLLQVENDSAATAFGSGVTSSSPAGNSMSTSHPKAAEDGGEADEDEEEEVSLSAAGDDVDVDVEDAEAEKAVAGSDGSPDTDLAAMPPLTSAQDGSCCGWLAKCSIGRHNLSLISTWKRRYFILALCNDSVCLGYYQDEQCRKPVGFIRLNTTDTRIVTCPTTKTHKKASRPGRDLCVIYHEDRKEYKLLLRAHDATDHDRWAIAFRSFFLIVDRPSDHPMHAFQS</sequence>
<keyword evidence="5" id="KW-1185">Reference proteome</keyword>
<evidence type="ECO:0000313" key="5">
    <source>
        <dbReference type="Proteomes" id="UP000037923"/>
    </source>
</evidence>
<dbReference type="Pfam" id="PF00169">
    <property type="entry name" value="PH"/>
    <property type="match status" value="1"/>
</dbReference>
<dbReference type="InterPro" id="IPR003409">
    <property type="entry name" value="MORN"/>
</dbReference>
<dbReference type="PROSITE" id="PS50003">
    <property type="entry name" value="PH_DOMAIN"/>
    <property type="match status" value="1"/>
</dbReference>
<comment type="caution">
    <text evidence="4">The sequence shown here is derived from an EMBL/GenBank/DDBJ whole genome shotgun (WGS) entry which is preliminary data.</text>
</comment>
<organism evidence="4 5">
    <name type="scientific">Leptomonas pyrrhocoris</name>
    <name type="common">Firebug parasite</name>
    <dbReference type="NCBI Taxonomy" id="157538"/>
    <lineage>
        <taxon>Eukaryota</taxon>
        <taxon>Discoba</taxon>
        <taxon>Euglenozoa</taxon>
        <taxon>Kinetoplastea</taxon>
        <taxon>Metakinetoplastina</taxon>
        <taxon>Trypanosomatida</taxon>
        <taxon>Trypanosomatidae</taxon>
        <taxon>Leishmaniinae</taxon>
        <taxon>Leptomonas</taxon>
    </lineage>
</organism>
<dbReference type="SUPFAM" id="SSF50729">
    <property type="entry name" value="PH domain-like"/>
    <property type="match status" value="1"/>
</dbReference>
<proteinExistence type="predicted"/>
<dbReference type="InterPro" id="IPR001849">
    <property type="entry name" value="PH_domain"/>
</dbReference>
<evidence type="ECO:0000256" key="2">
    <source>
        <dbReference type="SAM" id="MobiDB-lite"/>
    </source>
</evidence>
<dbReference type="SMART" id="SM00233">
    <property type="entry name" value="PH"/>
    <property type="match status" value="1"/>
</dbReference>
<dbReference type="SMART" id="SM00698">
    <property type="entry name" value="MORN"/>
    <property type="match status" value="8"/>
</dbReference>
<dbReference type="Pfam" id="PF02493">
    <property type="entry name" value="MORN"/>
    <property type="match status" value="8"/>
</dbReference>
<dbReference type="SUPFAM" id="SSF82185">
    <property type="entry name" value="Histone H3 K4-specific methyltransferase SET7/9 N-terminal domain"/>
    <property type="match status" value="3"/>
</dbReference>
<dbReference type="OMA" id="FILALCN"/>
<dbReference type="OrthoDB" id="437960at2759"/>
<dbReference type="Gene3D" id="2.30.29.30">
    <property type="entry name" value="Pleckstrin-homology domain (PH domain)/Phosphotyrosine-binding domain (PTB)"/>
    <property type="match status" value="1"/>
</dbReference>